<dbReference type="EMBL" id="QGKY02000164">
    <property type="protein sequence ID" value="KAF2592532.1"/>
    <property type="molecule type" value="Genomic_DNA"/>
</dbReference>
<feature type="region of interest" description="Disordered" evidence="1">
    <location>
        <begin position="81"/>
        <end position="199"/>
    </location>
</feature>
<dbReference type="AlphaFoldDB" id="A0A8S9KEM7"/>
<accession>A0A8S9KEM7</accession>
<organism evidence="2">
    <name type="scientific">Brassica cretica</name>
    <name type="common">Mustard</name>
    <dbReference type="NCBI Taxonomy" id="69181"/>
    <lineage>
        <taxon>Eukaryota</taxon>
        <taxon>Viridiplantae</taxon>
        <taxon>Streptophyta</taxon>
        <taxon>Embryophyta</taxon>
        <taxon>Tracheophyta</taxon>
        <taxon>Spermatophyta</taxon>
        <taxon>Magnoliopsida</taxon>
        <taxon>eudicotyledons</taxon>
        <taxon>Gunneridae</taxon>
        <taxon>Pentapetalae</taxon>
        <taxon>rosids</taxon>
        <taxon>malvids</taxon>
        <taxon>Brassicales</taxon>
        <taxon>Brassicaceae</taxon>
        <taxon>Brassiceae</taxon>
        <taxon>Brassica</taxon>
    </lineage>
</organism>
<feature type="compositionally biased region" description="Polar residues" evidence="1">
    <location>
        <begin position="90"/>
        <end position="107"/>
    </location>
</feature>
<proteinExistence type="predicted"/>
<evidence type="ECO:0000313" key="2">
    <source>
        <dbReference type="EMBL" id="KAF2592532.1"/>
    </source>
</evidence>
<comment type="caution">
    <text evidence="2">The sequence shown here is derived from an EMBL/GenBank/DDBJ whole genome shotgun (WGS) entry which is preliminary data.</text>
</comment>
<feature type="compositionally biased region" description="Polar residues" evidence="1">
    <location>
        <begin position="127"/>
        <end position="145"/>
    </location>
</feature>
<gene>
    <name evidence="2" type="ORF">F2Q70_00044177</name>
</gene>
<feature type="compositionally biased region" description="Basic residues" evidence="1">
    <location>
        <begin position="173"/>
        <end position="183"/>
    </location>
</feature>
<sequence length="199" mass="22163">MERQMASLDVLQQSTGMATAVVKRLLQPEGMERQMASLDVLQQSTGMATAVVVGSSMGNMQASESFNRKRNRDLIQTQAHNHHNEPVTLLNHSRGNQTTPTRSSNTLAGDHHRRRTETARDRARTTVNVSSPERTPDSSTKGARTTRSKVGYTPSRGPPCTKIDTHCSGGNHRTSRSLKSSRREKRERDYHSLLHRHAA</sequence>
<evidence type="ECO:0000256" key="1">
    <source>
        <dbReference type="SAM" id="MobiDB-lite"/>
    </source>
</evidence>
<name>A0A8S9KEM7_BRACR</name>
<reference evidence="2" key="1">
    <citation type="submission" date="2019-12" db="EMBL/GenBank/DDBJ databases">
        <title>Genome sequencing and annotation of Brassica cretica.</title>
        <authorList>
            <person name="Studholme D.J."/>
            <person name="Sarris P.F."/>
        </authorList>
    </citation>
    <scope>NUCLEOTIDE SEQUENCE</scope>
    <source>
        <strain evidence="2">PFS-102/07</strain>
        <tissue evidence="2">Leaf</tissue>
    </source>
</reference>
<protein>
    <submittedName>
        <fullName evidence="2">Uncharacterized protein</fullName>
    </submittedName>
</protein>